<evidence type="ECO:0000256" key="1">
    <source>
        <dbReference type="ARBA" id="ARBA00008614"/>
    </source>
</evidence>
<dbReference type="GO" id="GO:0005634">
    <property type="term" value="C:nucleus"/>
    <property type="evidence" value="ECO:0000318"/>
    <property type="project" value="GO_Central"/>
</dbReference>
<sequence>MMGVGCNPIDLRLRLGSSSSSRLGDDVLWCSVEGSFGNSGETQQQQQQITIFYDGRICTCQVTEMEARNIISMAEREMDDQMRKKNEQSSLLSPQQKPDSAELSMIRSLQQFLQNRKSRQSALPPYNHRLHPMFPVK</sequence>
<dbReference type="GO" id="GO:0009611">
    <property type="term" value="P:response to wounding"/>
    <property type="evidence" value="ECO:0000318"/>
    <property type="project" value="GO_Central"/>
</dbReference>
<dbReference type="EnsemblPlants" id="Ma02_t14820.1">
    <property type="protein sequence ID" value="Ma02_p14820.1"/>
    <property type="gene ID" value="Ma02_g14820"/>
</dbReference>
<feature type="region of interest" description="Disordered" evidence="3">
    <location>
        <begin position="117"/>
        <end position="137"/>
    </location>
</feature>
<comment type="function">
    <text evidence="2">Repressor of jasmonate responses.</text>
</comment>
<reference evidence="6" key="2">
    <citation type="submission" date="2021-05" db="UniProtKB">
        <authorList>
            <consortium name="EnsemblPlants"/>
        </authorList>
    </citation>
    <scope>IDENTIFICATION</scope>
    <source>
        <strain evidence="6">subsp. malaccensis</strain>
    </source>
</reference>
<gene>
    <name evidence="5" type="ORF">GSMUA_69760.1</name>
</gene>
<accession>A0A804I2Y3</accession>
<dbReference type="InterPro" id="IPR010399">
    <property type="entry name" value="Tify_dom"/>
</dbReference>
<dbReference type="PROSITE" id="PS51320">
    <property type="entry name" value="TIFY"/>
    <property type="match status" value="1"/>
</dbReference>
<dbReference type="PANTHER" id="PTHR33077:SF17">
    <property type="entry name" value="PROTEIN TIFY 5B"/>
    <property type="match status" value="1"/>
</dbReference>
<comment type="subcellular location">
    <subcellularLocation>
        <location evidence="2">Nucleus</location>
    </subcellularLocation>
</comment>
<dbReference type="OMA" id="PTSCITD"/>
<dbReference type="AlphaFoldDB" id="A0A804I2Y3"/>
<dbReference type="InterPro" id="IPR040390">
    <property type="entry name" value="TIFY/JAZ"/>
</dbReference>
<evidence type="ECO:0000313" key="7">
    <source>
        <dbReference type="Proteomes" id="UP000012960"/>
    </source>
</evidence>
<evidence type="ECO:0000256" key="2">
    <source>
        <dbReference type="RuleBase" id="RU369065"/>
    </source>
</evidence>
<dbReference type="InParanoid" id="A0A804I2Y3"/>
<dbReference type="Pfam" id="PF06200">
    <property type="entry name" value="tify"/>
    <property type="match status" value="1"/>
</dbReference>
<dbReference type="Gramene" id="Ma02_t14820.1">
    <property type="protein sequence ID" value="Ma02_p14820.1"/>
    <property type="gene ID" value="Ma02_g14820"/>
</dbReference>
<dbReference type="GO" id="GO:0031347">
    <property type="term" value="P:regulation of defense response"/>
    <property type="evidence" value="ECO:0000318"/>
    <property type="project" value="GO_Central"/>
</dbReference>
<dbReference type="GO" id="GO:2000022">
    <property type="term" value="P:regulation of jasmonic acid mediated signaling pathway"/>
    <property type="evidence" value="ECO:0000318"/>
    <property type="project" value="GO_Central"/>
</dbReference>
<keyword evidence="7" id="KW-1185">Reference proteome</keyword>
<comment type="similarity">
    <text evidence="1 2">Belongs to the TIFY/JAZ family.</text>
</comment>
<comment type="domain">
    <text evidence="2">The jas domain is required for interaction with COI1.</text>
</comment>
<dbReference type="Proteomes" id="UP000012960">
    <property type="component" value="Unplaced"/>
</dbReference>
<dbReference type="PANTHER" id="PTHR33077">
    <property type="entry name" value="PROTEIN TIFY 4A-RELATED-RELATED"/>
    <property type="match status" value="1"/>
</dbReference>
<feature type="region of interest" description="Disordered" evidence="3">
    <location>
        <begin position="78"/>
        <end position="102"/>
    </location>
</feature>
<reference evidence="5" key="1">
    <citation type="submission" date="2021-03" db="EMBL/GenBank/DDBJ databases">
        <authorList>
            <consortium name="Genoscope - CEA"/>
            <person name="William W."/>
        </authorList>
    </citation>
    <scope>NUCLEOTIDE SEQUENCE</scope>
    <source>
        <strain evidence="5">Doubled-haploid Pahang</strain>
    </source>
</reference>
<protein>
    <recommendedName>
        <fullName evidence="2">Protein TIFY</fullName>
    </recommendedName>
    <alternativeName>
        <fullName evidence="2">Jasmonate ZIM domain-containing protein</fullName>
    </alternativeName>
</protein>
<proteinExistence type="inferred from homology"/>
<evidence type="ECO:0000256" key="3">
    <source>
        <dbReference type="SAM" id="MobiDB-lite"/>
    </source>
</evidence>
<evidence type="ECO:0000259" key="4">
    <source>
        <dbReference type="PROSITE" id="PS51320"/>
    </source>
</evidence>
<keyword evidence="2" id="KW-1184">Jasmonic acid signaling pathway</keyword>
<evidence type="ECO:0000313" key="5">
    <source>
        <dbReference type="EMBL" id="CAG1862082.1"/>
    </source>
</evidence>
<dbReference type="EMBL" id="HG996467">
    <property type="protein sequence ID" value="CAG1862082.1"/>
    <property type="molecule type" value="Genomic_DNA"/>
</dbReference>
<feature type="domain" description="Tify" evidence="4">
    <location>
        <begin position="42"/>
        <end position="76"/>
    </location>
</feature>
<feature type="compositionally biased region" description="Basic and acidic residues" evidence="3">
    <location>
        <begin position="78"/>
        <end position="87"/>
    </location>
</feature>
<organism evidence="6 7">
    <name type="scientific">Musa acuminata subsp. malaccensis</name>
    <name type="common">Wild banana</name>
    <name type="synonym">Musa malaccensis</name>
    <dbReference type="NCBI Taxonomy" id="214687"/>
    <lineage>
        <taxon>Eukaryota</taxon>
        <taxon>Viridiplantae</taxon>
        <taxon>Streptophyta</taxon>
        <taxon>Embryophyta</taxon>
        <taxon>Tracheophyta</taxon>
        <taxon>Spermatophyta</taxon>
        <taxon>Magnoliopsida</taxon>
        <taxon>Liliopsida</taxon>
        <taxon>Zingiberales</taxon>
        <taxon>Musaceae</taxon>
        <taxon>Musa</taxon>
    </lineage>
</organism>
<name>A0A804I2Y3_MUSAM</name>
<keyword evidence="2" id="KW-0539">Nucleus</keyword>
<evidence type="ECO:0000313" key="6">
    <source>
        <dbReference type="EnsemblPlants" id="Ma02_p14820.1"/>
    </source>
</evidence>
<dbReference type="FunCoup" id="A0A804I2Y3">
    <property type="interactions" value="20"/>
</dbReference>
<feature type="compositionally biased region" description="Polar residues" evidence="3">
    <location>
        <begin position="88"/>
        <end position="98"/>
    </location>
</feature>